<evidence type="ECO:0000256" key="3">
    <source>
        <dbReference type="ARBA" id="ARBA00023295"/>
    </source>
</evidence>
<dbReference type="eggNOG" id="COG2723">
    <property type="taxonomic scope" value="Bacteria"/>
</dbReference>
<dbReference type="SUPFAM" id="SSF51445">
    <property type="entry name" value="(Trans)glycosidases"/>
    <property type="match status" value="1"/>
</dbReference>
<dbReference type="STRING" id="1125712.HMPREF1316_1032"/>
<protein>
    <submittedName>
        <fullName evidence="5">Glycoside hydrolase, family 1</fullName>
    </submittedName>
</protein>
<evidence type="ECO:0000313" key="5">
    <source>
        <dbReference type="EMBL" id="ERL07014.1"/>
    </source>
</evidence>
<keyword evidence="2 5" id="KW-0378">Hydrolase</keyword>
<dbReference type="GO" id="GO:0016052">
    <property type="term" value="P:carbohydrate catabolic process"/>
    <property type="evidence" value="ECO:0007669"/>
    <property type="project" value="TreeGrafter"/>
</dbReference>
<dbReference type="EMBL" id="AWEZ01000061">
    <property type="protein sequence ID" value="ERL07014.1"/>
    <property type="molecule type" value="Genomic_DNA"/>
</dbReference>
<dbReference type="PROSITE" id="PS00653">
    <property type="entry name" value="GLYCOSYL_HYDROL_F1_2"/>
    <property type="match status" value="1"/>
</dbReference>
<dbReference type="InterPro" id="IPR017853">
    <property type="entry name" value="GH"/>
</dbReference>
<evidence type="ECO:0000256" key="1">
    <source>
        <dbReference type="ARBA" id="ARBA00010838"/>
    </source>
</evidence>
<dbReference type="FunFam" id="3.20.20.80:FF:000004">
    <property type="entry name" value="Beta-glucosidase 6-phospho-beta-glucosidase"/>
    <property type="match status" value="1"/>
</dbReference>
<comment type="similarity">
    <text evidence="1 4">Belongs to the glycosyl hydrolase 1 family.</text>
</comment>
<name>U2T1R9_9ACTN</name>
<evidence type="ECO:0000256" key="4">
    <source>
        <dbReference type="RuleBase" id="RU003690"/>
    </source>
</evidence>
<proteinExistence type="inferred from homology"/>
<reference evidence="5 6" key="1">
    <citation type="submission" date="2013-08" db="EMBL/GenBank/DDBJ databases">
        <authorList>
            <person name="Durkin A.S."/>
            <person name="Haft D.R."/>
            <person name="McCorrison J."/>
            <person name="Torralba M."/>
            <person name="Gillis M."/>
            <person name="Haft D.H."/>
            <person name="Methe B."/>
            <person name="Sutton G."/>
            <person name="Nelson K.E."/>
        </authorList>
    </citation>
    <scope>NUCLEOTIDE SEQUENCE [LARGE SCALE GENOMIC DNA]</scope>
    <source>
        <strain evidence="5 6">F0195</strain>
    </source>
</reference>
<dbReference type="PRINTS" id="PR00131">
    <property type="entry name" value="GLHYDRLASE1"/>
</dbReference>
<evidence type="ECO:0000256" key="2">
    <source>
        <dbReference type="ARBA" id="ARBA00022801"/>
    </source>
</evidence>
<comment type="caution">
    <text evidence="5">The sequence shown here is derived from an EMBL/GenBank/DDBJ whole genome shotgun (WGS) entry which is preliminary data.</text>
</comment>
<keyword evidence="3" id="KW-0326">Glycosidase</keyword>
<gene>
    <name evidence="5" type="ORF">HMPREF1316_1032</name>
</gene>
<dbReference type="InterPro" id="IPR001360">
    <property type="entry name" value="Glyco_hydro_1"/>
</dbReference>
<sequence length="490" mass="56573">MRARESEDAMKMQEGFLWGGATAANQYEGAWDVDGKGASVPDHMRGGDVNTPRQIDARFDPHALYPSWEATDFYHHYEEDIALFAEMGFKVFRMSINWARLFPTGEETQPNQAGLAFYDRVFDCLHEHNIEPLVTISHYELPYNLAAKYDGWKDRRLVDFFLTYGRCILDRWHDKVKYWLTFNEINTGTMKMGVTLSLGTLKGFTGTAADVRDDINERYNALHNQFVASAKVVKYAHEHYPEVRMGNMDCFILTYPATCDPADQLANQAEMRRMNWYCSDVQVRGSYPSYARRFWEENGIQVRMEPGDEELLREGTVDFYAFSYYMSNIVGTHGDVQETGGNMSLGGRNPYLRQTDWGWQIDPEGLRFSLNEIYDRYQIPLMVVENGMGAYDEVVVEDGQERIHDPYRIDYLRSHVKAMREAVADGVDLMGYTWWGPIDVVSAGTGEMRKRYGFIYVDKHDDGTGDLHRTRKDSFYYYQKVIASNGGDLE</sequence>
<dbReference type="AlphaFoldDB" id="U2T1R9"/>
<accession>U2T1R9</accession>
<organism evidence="5 6">
    <name type="scientific">Olsenella profusa F0195</name>
    <dbReference type="NCBI Taxonomy" id="1125712"/>
    <lineage>
        <taxon>Bacteria</taxon>
        <taxon>Bacillati</taxon>
        <taxon>Actinomycetota</taxon>
        <taxon>Coriobacteriia</taxon>
        <taxon>Coriobacteriales</taxon>
        <taxon>Atopobiaceae</taxon>
        <taxon>Olsenella</taxon>
    </lineage>
</organism>
<dbReference type="Pfam" id="PF00232">
    <property type="entry name" value="Glyco_hydro_1"/>
    <property type="match status" value="1"/>
</dbReference>
<dbReference type="GO" id="GO:0008422">
    <property type="term" value="F:beta-glucosidase activity"/>
    <property type="evidence" value="ECO:0007669"/>
    <property type="project" value="TreeGrafter"/>
</dbReference>
<dbReference type="GO" id="GO:0005829">
    <property type="term" value="C:cytosol"/>
    <property type="evidence" value="ECO:0007669"/>
    <property type="project" value="TreeGrafter"/>
</dbReference>
<keyword evidence="6" id="KW-1185">Reference proteome</keyword>
<dbReference type="Gene3D" id="3.20.20.80">
    <property type="entry name" value="Glycosidases"/>
    <property type="match status" value="1"/>
</dbReference>
<dbReference type="InterPro" id="IPR033132">
    <property type="entry name" value="GH_1_N_CS"/>
</dbReference>
<dbReference type="PANTHER" id="PTHR10353">
    <property type="entry name" value="GLYCOSYL HYDROLASE"/>
    <property type="match status" value="1"/>
</dbReference>
<dbReference type="Proteomes" id="UP000016638">
    <property type="component" value="Unassembled WGS sequence"/>
</dbReference>
<dbReference type="PATRIC" id="fig|1125712.3.peg.1875"/>
<evidence type="ECO:0000313" key="6">
    <source>
        <dbReference type="Proteomes" id="UP000016638"/>
    </source>
</evidence>
<dbReference type="PANTHER" id="PTHR10353:SF122">
    <property type="entry name" value="6-PHOSPHO-BETA-GLUCOSIDASE ASCB-RELATED"/>
    <property type="match status" value="1"/>
</dbReference>